<proteinExistence type="predicted"/>
<dbReference type="STRING" id="578455.G2R9C0"/>
<dbReference type="eggNOG" id="ENOG502SJ8Q">
    <property type="taxonomic scope" value="Eukaryota"/>
</dbReference>
<dbReference type="PROSITE" id="PS50048">
    <property type="entry name" value="ZN2_CY6_FUNGAL_2"/>
    <property type="match status" value="1"/>
</dbReference>
<keyword evidence="1" id="KW-0479">Metal-binding</keyword>
<keyword evidence="8" id="KW-1185">Reference proteome</keyword>
<accession>G2R9C0</accession>
<dbReference type="HOGENOM" id="CLU_004804_0_2_1"/>
<keyword evidence="2" id="KW-0805">Transcription regulation</keyword>
<dbReference type="EMBL" id="CP003012">
    <property type="protein sequence ID" value="AEO68661.1"/>
    <property type="molecule type" value="Genomic_DNA"/>
</dbReference>
<keyword evidence="3" id="KW-0804">Transcription</keyword>
<sequence length="701" mass="76327">MVDVPDDKAGSEAAPPLAKRRKLRKGTRSCWECKRRKIRCMFASPGEVTCISCQHRGVRCVPQDIAEDPFPAKRDTRRLGERIAAVENLVNGILSSSRGAEAANTDGRAPRREGPSPPSSDISSRPAYNPSPQSPPSSLFPSPDSQGALRLSDGATEGTANPLFAALPTQNDVRILLRASRRSARYTLLSNTQPHSKLTLERLRAPYPEVDLPRPDTPPVTLARAMLTIAIALQNPSGENTEGLSEPPGVLMSRFVTAARTWVTTNDEMHGTVDCLVCIILEGVYEMNSGNLRRAWAVFRRAMSVAQLMGLHRSPMPPLKRIDADLDADPEFLWFRIVYLDRHLSLLLGLPQGTSEKSMAAAAAVRNEPALGRFERLLTVVASRILERNESPFPASQAPATQAIDNELLQVAGSMPASFWRAPDFHRLTPGSPETLLETQRLAAHVYYHGLLIQLHLPFMLRVGDNAVDEYSKITCVNSSREIMSRFIAHRTFNPSSSCSRPVDFFALLAAMTLLLAHLDAHHHRGPTSILAHQRLTDRAMLDQALERMDAIKTRNRDVTTAKSAELIRRLLDIEADASAGGGSYNAARSAGASGGGDEGFHHGEELRLTIPYLGVIRICRQGPISRELPADVSAAQTPWSGSEMQCPSSAWDNPTLPSMADGVDGVDDWVFQGVDTAFFDGLLRGTAALDAAVGLDASGT</sequence>
<protein>
    <recommendedName>
        <fullName evidence="6">Zn(2)-C6 fungal-type domain-containing protein</fullName>
    </recommendedName>
</protein>
<feature type="region of interest" description="Disordered" evidence="5">
    <location>
        <begin position="1"/>
        <end position="20"/>
    </location>
</feature>
<dbReference type="InterPro" id="IPR036864">
    <property type="entry name" value="Zn2-C6_fun-type_DNA-bd_sf"/>
</dbReference>
<dbReference type="PANTHER" id="PTHR47840">
    <property type="entry name" value="ZN(II)2CYS6 TRANSCRIPTION FACTOR (EUROFUNG)-RELATED"/>
    <property type="match status" value="1"/>
</dbReference>
<reference evidence="7 8" key="1">
    <citation type="journal article" date="2011" name="Nat. Biotechnol.">
        <title>Comparative genomic analysis of the thermophilic biomass-degrading fungi Myceliophthora thermophila and Thielavia terrestris.</title>
        <authorList>
            <person name="Berka R.M."/>
            <person name="Grigoriev I.V."/>
            <person name="Otillar R."/>
            <person name="Salamov A."/>
            <person name="Grimwood J."/>
            <person name="Reid I."/>
            <person name="Ishmael N."/>
            <person name="John T."/>
            <person name="Darmond C."/>
            <person name="Moisan M.-C."/>
            <person name="Henrissat B."/>
            <person name="Coutinho P.M."/>
            <person name="Lombard V."/>
            <person name="Natvig D.O."/>
            <person name="Lindquist E."/>
            <person name="Schmutz J."/>
            <person name="Lucas S."/>
            <person name="Harris P."/>
            <person name="Powlowski J."/>
            <person name="Bellemare A."/>
            <person name="Taylor D."/>
            <person name="Butler G."/>
            <person name="de Vries R.P."/>
            <person name="Allijn I.E."/>
            <person name="van den Brink J."/>
            <person name="Ushinsky S."/>
            <person name="Storms R."/>
            <person name="Powell A.J."/>
            <person name="Paulsen I.T."/>
            <person name="Elbourne L.D.H."/>
            <person name="Baker S.E."/>
            <person name="Magnuson J."/>
            <person name="LaBoissiere S."/>
            <person name="Clutterbuck A.J."/>
            <person name="Martinez D."/>
            <person name="Wogulis M."/>
            <person name="de Leon A.L."/>
            <person name="Rey M.W."/>
            <person name="Tsang A."/>
        </authorList>
    </citation>
    <scope>NUCLEOTIDE SEQUENCE [LARGE SCALE GENOMIC DNA]</scope>
    <source>
        <strain evidence="8">ATCC 38088 / NRRL 8126</strain>
    </source>
</reference>
<dbReference type="CDD" id="cd12148">
    <property type="entry name" value="fungal_TF_MHR"/>
    <property type="match status" value="1"/>
</dbReference>
<dbReference type="Gene3D" id="4.10.240.10">
    <property type="entry name" value="Zn(2)-C6 fungal-type DNA-binding domain"/>
    <property type="match status" value="1"/>
</dbReference>
<evidence type="ECO:0000313" key="8">
    <source>
        <dbReference type="Proteomes" id="UP000008181"/>
    </source>
</evidence>
<dbReference type="KEGG" id="ttt:THITE_121458"/>
<evidence type="ECO:0000256" key="5">
    <source>
        <dbReference type="SAM" id="MobiDB-lite"/>
    </source>
</evidence>
<evidence type="ECO:0000256" key="1">
    <source>
        <dbReference type="ARBA" id="ARBA00022723"/>
    </source>
</evidence>
<dbReference type="GeneID" id="11524228"/>
<dbReference type="RefSeq" id="XP_003654997.1">
    <property type="nucleotide sequence ID" value="XM_003654949.1"/>
</dbReference>
<dbReference type="InterPro" id="IPR007219">
    <property type="entry name" value="XnlR_reg_dom"/>
</dbReference>
<feature type="compositionally biased region" description="Low complexity" evidence="5">
    <location>
        <begin position="136"/>
        <end position="145"/>
    </location>
</feature>
<evidence type="ECO:0000256" key="3">
    <source>
        <dbReference type="ARBA" id="ARBA00023163"/>
    </source>
</evidence>
<dbReference type="OrthoDB" id="5392779at2759"/>
<dbReference type="Proteomes" id="UP000008181">
    <property type="component" value="Chromosome 4"/>
</dbReference>
<name>G2R9C0_THETT</name>
<dbReference type="GO" id="GO:0000981">
    <property type="term" value="F:DNA-binding transcription factor activity, RNA polymerase II-specific"/>
    <property type="evidence" value="ECO:0007669"/>
    <property type="project" value="InterPro"/>
</dbReference>
<evidence type="ECO:0000313" key="7">
    <source>
        <dbReference type="EMBL" id="AEO68661.1"/>
    </source>
</evidence>
<dbReference type="PROSITE" id="PS00463">
    <property type="entry name" value="ZN2_CY6_FUNGAL_1"/>
    <property type="match status" value="1"/>
</dbReference>
<feature type="region of interest" description="Disordered" evidence="5">
    <location>
        <begin position="97"/>
        <end position="156"/>
    </location>
</feature>
<dbReference type="PANTHER" id="PTHR47840:SF1">
    <property type="entry name" value="ZN(II)2CYS6 TRANSCRIPTION FACTOR (EUROFUNG)"/>
    <property type="match status" value="1"/>
</dbReference>
<evidence type="ECO:0000256" key="2">
    <source>
        <dbReference type="ARBA" id="ARBA00023015"/>
    </source>
</evidence>
<dbReference type="CDD" id="cd00067">
    <property type="entry name" value="GAL4"/>
    <property type="match status" value="1"/>
</dbReference>
<gene>
    <name evidence="7" type="ORF">THITE_121458</name>
</gene>
<dbReference type="SMART" id="SM00066">
    <property type="entry name" value="GAL4"/>
    <property type="match status" value="1"/>
</dbReference>
<dbReference type="SMART" id="SM00906">
    <property type="entry name" value="Fungal_trans"/>
    <property type="match status" value="1"/>
</dbReference>
<feature type="domain" description="Zn(2)-C6 fungal-type" evidence="6">
    <location>
        <begin position="29"/>
        <end position="61"/>
    </location>
</feature>
<keyword evidence="4" id="KW-0539">Nucleus</keyword>
<evidence type="ECO:0000256" key="4">
    <source>
        <dbReference type="ARBA" id="ARBA00023242"/>
    </source>
</evidence>
<organism evidence="7 8">
    <name type="scientific">Thermothielavioides terrestris (strain ATCC 38088 / NRRL 8126)</name>
    <name type="common">Thielavia terrestris</name>
    <dbReference type="NCBI Taxonomy" id="578455"/>
    <lineage>
        <taxon>Eukaryota</taxon>
        <taxon>Fungi</taxon>
        <taxon>Dikarya</taxon>
        <taxon>Ascomycota</taxon>
        <taxon>Pezizomycotina</taxon>
        <taxon>Sordariomycetes</taxon>
        <taxon>Sordariomycetidae</taxon>
        <taxon>Sordariales</taxon>
        <taxon>Chaetomiaceae</taxon>
        <taxon>Thermothielavioides</taxon>
        <taxon>Thermothielavioides terrestris</taxon>
    </lineage>
</organism>
<dbReference type="GO" id="GO:0006351">
    <property type="term" value="P:DNA-templated transcription"/>
    <property type="evidence" value="ECO:0007669"/>
    <property type="project" value="InterPro"/>
</dbReference>
<dbReference type="Pfam" id="PF04082">
    <property type="entry name" value="Fungal_trans"/>
    <property type="match status" value="1"/>
</dbReference>
<dbReference type="GO" id="GO:0008270">
    <property type="term" value="F:zinc ion binding"/>
    <property type="evidence" value="ECO:0007669"/>
    <property type="project" value="InterPro"/>
</dbReference>
<dbReference type="SUPFAM" id="SSF57701">
    <property type="entry name" value="Zn2/Cys6 DNA-binding domain"/>
    <property type="match status" value="1"/>
</dbReference>
<dbReference type="GO" id="GO:0003677">
    <property type="term" value="F:DNA binding"/>
    <property type="evidence" value="ECO:0007669"/>
    <property type="project" value="InterPro"/>
</dbReference>
<dbReference type="InterPro" id="IPR001138">
    <property type="entry name" value="Zn2Cys6_DnaBD"/>
</dbReference>
<dbReference type="Pfam" id="PF00172">
    <property type="entry name" value="Zn_clus"/>
    <property type="match status" value="1"/>
</dbReference>
<feature type="compositionally biased region" description="Basic and acidic residues" evidence="5">
    <location>
        <begin position="1"/>
        <end position="10"/>
    </location>
</feature>
<evidence type="ECO:0000259" key="6">
    <source>
        <dbReference type="PROSITE" id="PS50048"/>
    </source>
</evidence>
<dbReference type="AlphaFoldDB" id="G2R9C0"/>